<keyword evidence="3" id="KW-1185">Reference proteome</keyword>
<dbReference type="RefSeq" id="XP_001743149.1">
    <property type="nucleotide sequence ID" value="XM_001743097.1"/>
</dbReference>
<evidence type="ECO:0000313" key="3">
    <source>
        <dbReference type="Proteomes" id="UP000001357"/>
    </source>
</evidence>
<dbReference type="KEGG" id="mbr:MONBRDRAFT_5955"/>
<keyword evidence="1" id="KW-0472">Membrane</keyword>
<gene>
    <name evidence="2" type="ORF">MONBRDRAFT_5955</name>
</gene>
<dbReference type="Proteomes" id="UP000001357">
    <property type="component" value="Unassembled WGS sequence"/>
</dbReference>
<dbReference type="EMBL" id="CH991544">
    <property type="protein sequence ID" value="EDQ91863.1"/>
    <property type="molecule type" value="Genomic_DNA"/>
</dbReference>
<dbReference type="AlphaFoldDB" id="A9UR61"/>
<keyword evidence="1" id="KW-0812">Transmembrane</keyword>
<name>A9UR61_MONBE</name>
<organism evidence="2 3">
    <name type="scientific">Monosiga brevicollis</name>
    <name type="common">Choanoflagellate</name>
    <dbReference type="NCBI Taxonomy" id="81824"/>
    <lineage>
        <taxon>Eukaryota</taxon>
        <taxon>Choanoflagellata</taxon>
        <taxon>Craspedida</taxon>
        <taxon>Salpingoecidae</taxon>
        <taxon>Monosiga</taxon>
    </lineage>
</organism>
<sequence length="454" mass="50861">MWRREERSPWLFWGLGAVMVLGLSWVFFPEKHLEKSTAQPMYTQLSPEEWTQLETLLDQHSASLKGVTPSAPDNDPAPFWARQLQDEQREGWRALSSDVMARFDHLTARVEKLEAALVQARADPIKVPSQALSPADQQRQLLQSLLAYNPTLESAAAEGCTNSTVLAQYASRTRQLNVVMRNALDVLLGSELESTVFRRHTPPNAAPKLLVVSACTKDLVPLYCDLSAEAMDEYAASYGFDYIQVQRKAGEGNTMACPSFNQNTKLGRTTHPPTFAQIRADLDPERLNPWIKILVLRLLLERNPLVLWIDADVIVRDQDWNLPAFLDEHMPPDVAVLGADDMVSTFLQPNRDSKRDDLNSRDLPLLRACCYNWSFDVGIAPHFCGTTFLAWAIDAAGLSKHFLLGLAIYHAQFSLFGAPLHHWSAFALALARFLSSSTLAIDPDDCINTHGEPR</sequence>
<reference evidence="2 3" key="1">
    <citation type="journal article" date="2008" name="Nature">
        <title>The genome of the choanoflagellate Monosiga brevicollis and the origin of metazoans.</title>
        <authorList>
            <consortium name="JGI Sequencing"/>
            <person name="King N."/>
            <person name="Westbrook M.J."/>
            <person name="Young S.L."/>
            <person name="Kuo A."/>
            <person name="Abedin M."/>
            <person name="Chapman J."/>
            <person name="Fairclough S."/>
            <person name="Hellsten U."/>
            <person name="Isogai Y."/>
            <person name="Letunic I."/>
            <person name="Marr M."/>
            <person name="Pincus D."/>
            <person name="Putnam N."/>
            <person name="Rokas A."/>
            <person name="Wright K.J."/>
            <person name="Zuzow R."/>
            <person name="Dirks W."/>
            <person name="Good M."/>
            <person name="Goodstein D."/>
            <person name="Lemons D."/>
            <person name="Li W."/>
            <person name="Lyons J.B."/>
            <person name="Morris A."/>
            <person name="Nichols S."/>
            <person name="Richter D.J."/>
            <person name="Salamov A."/>
            <person name="Bork P."/>
            <person name="Lim W.A."/>
            <person name="Manning G."/>
            <person name="Miller W.T."/>
            <person name="McGinnis W."/>
            <person name="Shapiro H."/>
            <person name="Tjian R."/>
            <person name="Grigoriev I.V."/>
            <person name="Rokhsar D."/>
        </authorList>
    </citation>
    <scope>NUCLEOTIDE SEQUENCE [LARGE SCALE GENOMIC DNA]</scope>
    <source>
        <strain evidence="3">MX1 / ATCC 50154</strain>
    </source>
</reference>
<dbReference type="GeneID" id="5888775"/>
<dbReference type="InParanoid" id="A9UR61"/>
<accession>A9UR61</accession>
<proteinExistence type="predicted"/>
<feature type="transmembrane region" description="Helical" evidence="1">
    <location>
        <begin position="10"/>
        <end position="28"/>
    </location>
</feature>
<evidence type="ECO:0000313" key="2">
    <source>
        <dbReference type="EMBL" id="EDQ91863.1"/>
    </source>
</evidence>
<protein>
    <submittedName>
        <fullName evidence="2">Uncharacterized protein</fullName>
    </submittedName>
</protein>
<evidence type="ECO:0000256" key="1">
    <source>
        <dbReference type="SAM" id="Phobius"/>
    </source>
</evidence>
<keyword evidence="1" id="KW-1133">Transmembrane helix</keyword>